<evidence type="ECO:0000313" key="1">
    <source>
        <dbReference type="EMBL" id="WPU96427.1"/>
    </source>
</evidence>
<name>A0ABZ0TVC6_9SPHI</name>
<gene>
    <name evidence="1" type="ORF">SNE25_12945</name>
</gene>
<evidence type="ECO:0000313" key="2">
    <source>
        <dbReference type="Proteomes" id="UP001324380"/>
    </source>
</evidence>
<sequence>MKAIAVFLAAGVLFLSSFSGLYQPVRGNCCSGMTHQGACGHGTEDCCNKGICGMMSSCSTCGFLIVQPTLVLPKISYVKQIPVAPYVMGDSLYHSDSGWHPPQV</sequence>
<keyword evidence="2" id="KW-1185">Reference proteome</keyword>
<proteinExistence type="predicted"/>
<organism evidence="1 2">
    <name type="scientific">Mucilaginibacter sabulilitoris</name>
    <dbReference type="NCBI Taxonomy" id="1173583"/>
    <lineage>
        <taxon>Bacteria</taxon>
        <taxon>Pseudomonadati</taxon>
        <taxon>Bacteroidota</taxon>
        <taxon>Sphingobacteriia</taxon>
        <taxon>Sphingobacteriales</taxon>
        <taxon>Sphingobacteriaceae</taxon>
        <taxon>Mucilaginibacter</taxon>
    </lineage>
</organism>
<accession>A0ABZ0TVC6</accession>
<dbReference type="Proteomes" id="UP001324380">
    <property type="component" value="Chromosome"/>
</dbReference>
<dbReference type="RefSeq" id="WP_321565521.1">
    <property type="nucleotide sequence ID" value="NZ_CP139558.1"/>
</dbReference>
<reference evidence="1 2" key="1">
    <citation type="submission" date="2023-11" db="EMBL/GenBank/DDBJ databases">
        <title>Analysis of the Genomes of Mucilaginibacter gossypii cycad 4 and M. sabulilitoris SNA2: microbes with the potential for plant growth promotion.</title>
        <authorList>
            <person name="Hirsch A.M."/>
            <person name="Humm E."/>
            <person name="Rubbi M."/>
            <person name="Del Vecchio G."/>
            <person name="Ha S.M."/>
            <person name="Pellegrini M."/>
            <person name="Gunsalus R.P."/>
        </authorList>
    </citation>
    <scope>NUCLEOTIDE SEQUENCE [LARGE SCALE GENOMIC DNA]</scope>
    <source>
        <strain evidence="1 2">SNA2</strain>
    </source>
</reference>
<dbReference type="EMBL" id="CP139558">
    <property type="protein sequence ID" value="WPU96427.1"/>
    <property type="molecule type" value="Genomic_DNA"/>
</dbReference>
<protein>
    <submittedName>
        <fullName evidence="1">Uncharacterized protein</fullName>
    </submittedName>
</protein>